<dbReference type="EMBL" id="CP007139">
    <property type="protein sequence ID" value="AIE88019.1"/>
    <property type="molecule type" value="Genomic_DNA"/>
</dbReference>
<dbReference type="HOGENOM" id="CLU_751748_0_0_0"/>
<evidence type="ECO:0000313" key="2">
    <source>
        <dbReference type="Proteomes" id="UP000027982"/>
    </source>
</evidence>
<organism evidence="1 2">
    <name type="scientific">Fimbriimonas ginsengisoli Gsoil 348</name>
    <dbReference type="NCBI Taxonomy" id="661478"/>
    <lineage>
        <taxon>Bacteria</taxon>
        <taxon>Bacillati</taxon>
        <taxon>Armatimonadota</taxon>
        <taxon>Fimbriimonadia</taxon>
        <taxon>Fimbriimonadales</taxon>
        <taxon>Fimbriimonadaceae</taxon>
        <taxon>Fimbriimonas</taxon>
    </lineage>
</organism>
<dbReference type="OrthoDB" id="9804453at2"/>
<dbReference type="KEGG" id="fgi:OP10G_4651"/>
<name>A0A068NZ62_FIMGI</name>
<dbReference type="RefSeq" id="WP_025228111.1">
    <property type="nucleotide sequence ID" value="NZ_CP007139.1"/>
</dbReference>
<reference evidence="1 2" key="1">
    <citation type="journal article" date="2014" name="PLoS ONE">
        <title>The first complete genome sequence of the class fimbriimonadia in the phylum armatimonadetes.</title>
        <authorList>
            <person name="Hu Z.Y."/>
            <person name="Wang Y.Z."/>
            <person name="Im W.T."/>
            <person name="Wang S.Y."/>
            <person name="Zhao G.P."/>
            <person name="Zheng H.J."/>
            <person name="Quan Z.X."/>
        </authorList>
    </citation>
    <scope>NUCLEOTIDE SEQUENCE [LARGE SCALE GENOMIC DNA]</scope>
    <source>
        <strain evidence="1">Gsoil 348</strain>
    </source>
</reference>
<dbReference type="eggNOG" id="COG3635">
    <property type="taxonomic scope" value="Bacteria"/>
</dbReference>
<dbReference type="Proteomes" id="UP000027982">
    <property type="component" value="Chromosome"/>
</dbReference>
<protein>
    <submittedName>
        <fullName evidence="1">2,3-bisphosphoglycerate-independent phosphoglycerate mutase</fullName>
    </submittedName>
</protein>
<gene>
    <name evidence="1" type="ORF">OP10G_4651</name>
</gene>
<evidence type="ECO:0000313" key="1">
    <source>
        <dbReference type="EMBL" id="AIE88019.1"/>
    </source>
</evidence>
<dbReference type="AlphaFoldDB" id="A0A068NZ62"/>
<proteinExistence type="predicted"/>
<sequence>MRRIVLILPGLLVEPDSESPLRQKLPALQVMAETGSVFRLAAMPRIETPEALFLGMRPNEAQMRQGPLTVSALGADPPEKSTHFHLSLMSFVDGVVDAPDYLPTPTEVESISEQAKRLNTSKLTLVRGEALDHGLVWESRGDFGTTSATDVKGQPMKPNLPEGDGETLFRRYIDDSINLLTDLELNQRRIDEGLAPLNLLWPWGHGERRPVPNLLLRRGERAVVESGSMRLAGLSRLAGYRHEDRALVGRGVNTKFRNLAQRTGQRDVSIIFLDAFEEFNRAGKEEELHWMVRELDREMLQPLFDSALETATRITLLSPGLDGKPGLGLVSEPQSPLSNWVPFDERSLEERLIPTRDVATEVESGVTL</sequence>
<keyword evidence="2" id="KW-1185">Reference proteome</keyword>
<dbReference type="STRING" id="661478.OP10G_4651"/>
<accession>A0A068NZ62</accession>